<dbReference type="EnsemblMetazoa" id="PPAI010767-RA">
    <property type="protein sequence ID" value="PPAI010767-PA"/>
    <property type="gene ID" value="PPAI010767"/>
</dbReference>
<dbReference type="InterPro" id="IPR024372">
    <property type="entry name" value="Ecm29_N"/>
</dbReference>
<dbReference type="VEuPathDB" id="VectorBase:PPAPM1_003995"/>
<dbReference type="PANTHER" id="PTHR23346">
    <property type="entry name" value="TRANSLATIONAL ACTIVATOR GCN1-RELATED"/>
    <property type="match status" value="1"/>
</dbReference>
<keyword evidence="4" id="KW-1185">Reference proteome</keyword>
<sequence length="260" mass="29283">MSSNSDEIALLERVLLRLACADTDEQLQNAVSKFLAPVLLKIVSSDEAVRLKVMEVLTHINKRLKTRPLIQIPVQDILAQYQNTDSSFAMNFAIIYITMGFPRLSPELKAQLTPQLLVALKGKPEVHQDKILALIVPLLGDIKLPEGSTARKEVQELLAQDSVKLQLISFLQDVLLFPYGITQDSEVPAELQSKDFASLIGLFPKESFEDHLNPLDRVNSLSTTLQKILQQLLTHPHIARRGFFIRNLCSVPREESVERR</sequence>
<dbReference type="PANTHER" id="PTHR23346:SF19">
    <property type="entry name" value="PROTEASOME ADAPTER AND SCAFFOLD PROTEIN ECM29"/>
    <property type="match status" value="1"/>
</dbReference>
<proteinExistence type="predicted"/>
<dbReference type="VEuPathDB" id="VectorBase:PPAI010767"/>
<feature type="domain" description="Proteasome component Ecm29 N-terminal" evidence="2">
    <location>
        <begin position="11"/>
        <end position="200"/>
    </location>
</feature>
<dbReference type="GO" id="GO:0060090">
    <property type="term" value="F:molecular adaptor activity"/>
    <property type="evidence" value="ECO:0007669"/>
    <property type="project" value="InterPro"/>
</dbReference>
<dbReference type="GO" id="GO:0043248">
    <property type="term" value="P:proteasome assembly"/>
    <property type="evidence" value="ECO:0007669"/>
    <property type="project" value="InterPro"/>
</dbReference>
<evidence type="ECO:0000256" key="1">
    <source>
        <dbReference type="ARBA" id="ARBA00022737"/>
    </source>
</evidence>
<evidence type="ECO:0000313" key="3">
    <source>
        <dbReference type="EnsemblMetazoa" id="PPAI010767-PA"/>
    </source>
</evidence>
<reference evidence="3" key="1">
    <citation type="submission" date="2022-08" db="UniProtKB">
        <authorList>
            <consortium name="EnsemblMetazoa"/>
        </authorList>
    </citation>
    <scope>IDENTIFICATION</scope>
    <source>
        <strain evidence="3">Israel</strain>
    </source>
</reference>
<keyword evidence="1" id="KW-0677">Repeat</keyword>
<evidence type="ECO:0000313" key="4">
    <source>
        <dbReference type="Proteomes" id="UP000092462"/>
    </source>
</evidence>
<dbReference type="EMBL" id="AJVK01019124">
    <property type="status" value="NOT_ANNOTATED_CDS"/>
    <property type="molecule type" value="Genomic_DNA"/>
</dbReference>
<name>A0A1B0DQH6_PHLPP</name>
<accession>A0A1B0DQH6</accession>
<dbReference type="Proteomes" id="UP000092462">
    <property type="component" value="Unassembled WGS sequence"/>
</dbReference>
<evidence type="ECO:0000259" key="2">
    <source>
        <dbReference type="Pfam" id="PF13001"/>
    </source>
</evidence>
<dbReference type="GO" id="GO:0005634">
    <property type="term" value="C:nucleus"/>
    <property type="evidence" value="ECO:0007669"/>
    <property type="project" value="TreeGrafter"/>
</dbReference>
<organism evidence="3 4">
    <name type="scientific">Phlebotomus papatasi</name>
    <name type="common">Sandfly</name>
    <dbReference type="NCBI Taxonomy" id="29031"/>
    <lineage>
        <taxon>Eukaryota</taxon>
        <taxon>Metazoa</taxon>
        <taxon>Ecdysozoa</taxon>
        <taxon>Arthropoda</taxon>
        <taxon>Hexapoda</taxon>
        <taxon>Insecta</taxon>
        <taxon>Pterygota</taxon>
        <taxon>Neoptera</taxon>
        <taxon>Endopterygota</taxon>
        <taxon>Diptera</taxon>
        <taxon>Nematocera</taxon>
        <taxon>Psychodoidea</taxon>
        <taxon>Psychodidae</taxon>
        <taxon>Phlebotomus</taxon>
        <taxon>Phlebotomus</taxon>
    </lineage>
</organism>
<protein>
    <recommendedName>
        <fullName evidence="2">Proteasome component Ecm29 N-terminal domain-containing protein</fullName>
    </recommendedName>
</protein>
<dbReference type="GO" id="GO:0036503">
    <property type="term" value="P:ERAD pathway"/>
    <property type="evidence" value="ECO:0007669"/>
    <property type="project" value="TreeGrafter"/>
</dbReference>
<dbReference type="GO" id="GO:0005737">
    <property type="term" value="C:cytoplasm"/>
    <property type="evidence" value="ECO:0007669"/>
    <property type="project" value="TreeGrafter"/>
</dbReference>
<dbReference type="AlphaFoldDB" id="A0A1B0DQH6"/>
<dbReference type="Pfam" id="PF13001">
    <property type="entry name" value="ECM29_N"/>
    <property type="match status" value="1"/>
</dbReference>